<evidence type="ECO:0008006" key="3">
    <source>
        <dbReference type="Google" id="ProtNLM"/>
    </source>
</evidence>
<dbReference type="InterPro" id="IPR007497">
    <property type="entry name" value="SIMPL/DUF541"/>
</dbReference>
<name>A0AAE3KHA1_9PSEU</name>
<accession>A0AAE3KHA1</accession>
<reference evidence="1" key="1">
    <citation type="submission" date="2022-06" db="EMBL/GenBank/DDBJ databases">
        <title>Genomic Encyclopedia of Archaeal and Bacterial Type Strains, Phase II (KMG-II): from individual species to whole genera.</title>
        <authorList>
            <person name="Goeker M."/>
        </authorList>
    </citation>
    <scope>NUCLEOTIDE SEQUENCE</scope>
    <source>
        <strain evidence="1">DSM 43935</strain>
    </source>
</reference>
<dbReference type="PANTHER" id="PTHR34387">
    <property type="entry name" value="SLR1258 PROTEIN"/>
    <property type="match status" value="1"/>
</dbReference>
<dbReference type="AlphaFoldDB" id="A0AAE3KHA1"/>
<dbReference type="GO" id="GO:0006974">
    <property type="term" value="P:DNA damage response"/>
    <property type="evidence" value="ECO:0007669"/>
    <property type="project" value="TreeGrafter"/>
</dbReference>
<dbReference type="EMBL" id="JAMTCK010000006">
    <property type="protein sequence ID" value="MCP2166249.1"/>
    <property type="molecule type" value="Genomic_DNA"/>
</dbReference>
<dbReference type="Proteomes" id="UP001206128">
    <property type="component" value="Unassembled WGS sequence"/>
</dbReference>
<gene>
    <name evidence="1" type="ORF">LX83_003108</name>
</gene>
<sequence length="205" mass="21771">MVTRGVGRVERAPDRAGLSVSYSAPAASRGAAIAELSRRVTPVEESLTAVGVQVRARRLSVNAAWENGRQVGCRAEQYYELRVDGLTLLEEVLGQLIAAEPATLHGPFWELADTTEAVREAQRHAVVDARRRAAGYAEALAARLGPLLRLTDGDAAEVAVGYGSAMPVPGGAGAWESVRDIRELNLAPQPVTVSATCTATWTLLD</sequence>
<organism evidence="1 2">
    <name type="scientific">Goodfellowiella coeruleoviolacea</name>
    <dbReference type="NCBI Taxonomy" id="334858"/>
    <lineage>
        <taxon>Bacteria</taxon>
        <taxon>Bacillati</taxon>
        <taxon>Actinomycetota</taxon>
        <taxon>Actinomycetes</taxon>
        <taxon>Pseudonocardiales</taxon>
        <taxon>Pseudonocardiaceae</taxon>
        <taxon>Goodfellowiella</taxon>
    </lineage>
</organism>
<evidence type="ECO:0000313" key="2">
    <source>
        <dbReference type="Proteomes" id="UP001206128"/>
    </source>
</evidence>
<proteinExistence type="predicted"/>
<dbReference type="PANTHER" id="PTHR34387:SF1">
    <property type="entry name" value="PERIPLASMIC IMMUNOGENIC PROTEIN"/>
    <property type="match status" value="1"/>
</dbReference>
<dbReference type="Pfam" id="PF04402">
    <property type="entry name" value="SIMPL"/>
    <property type="match status" value="1"/>
</dbReference>
<evidence type="ECO:0000313" key="1">
    <source>
        <dbReference type="EMBL" id="MCP2166249.1"/>
    </source>
</evidence>
<protein>
    <recommendedName>
        <fullName evidence="3">SIMPL domain-containing protein</fullName>
    </recommendedName>
</protein>
<comment type="caution">
    <text evidence="1">The sequence shown here is derived from an EMBL/GenBank/DDBJ whole genome shotgun (WGS) entry which is preliminary data.</text>
</comment>
<dbReference type="InterPro" id="IPR052022">
    <property type="entry name" value="26kDa_periplasmic_antigen"/>
</dbReference>
<keyword evidence="2" id="KW-1185">Reference proteome</keyword>
<dbReference type="Gene3D" id="3.30.70.2970">
    <property type="entry name" value="Protein of unknown function (DUF541), domain 2"/>
    <property type="match status" value="1"/>
</dbReference>
<dbReference type="Gene3D" id="3.30.110.170">
    <property type="entry name" value="Protein of unknown function (DUF541), domain 1"/>
    <property type="match status" value="1"/>
</dbReference>